<name>A0A6A5T6G0_9PLEO</name>
<evidence type="ECO:0000313" key="3">
    <source>
        <dbReference type="Proteomes" id="UP000800035"/>
    </source>
</evidence>
<sequence length="387" mass="42009">MESSSFDQSSANFDMGSSDYNAFRASVMARLASLEQRQASIDQRLNQLLDIMIHRQMLQTPAGDERDRPLLPPPHSHNDPPPSAGFGASSSFGEPKLQPPPSREVRASPYGSLRDRSGFPSPGLAVPPSGHYGGMLPRTTMEEHTSPYGSMRNRIVPPSPVAIQPSGHYGEAPPNTTMAQKSPYGFMGDRSMPPSPRPLIPSFGYGDPSLLSAGLVPPSSRFPIPSPGYHVPTSPGFTPPQSAKSSAPSFVQLPLRPAKSNLGGKKGPASRKKKPVTNSENATMLPFALERIEFSFVKGQFQGKLCRCGKQLGLSECFRQGHWHWCAVHSNVFDIGSDNCGTVAECKRVCWEEVPNWEELVTYSRQAGLGSLGVQNLDGVLFPRRQA</sequence>
<feature type="compositionally biased region" description="Polar residues" evidence="1">
    <location>
        <begin position="235"/>
        <end position="249"/>
    </location>
</feature>
<feature type="compositionally biased region" description="Low complexity" evidence="1">
    <location>
        <begin position="84"/>
        <end position="93"/>
    </location>
</feature>
<accession>A0A6A5T6G0</accession>
<protein>
    <submittedName>
        <fullName evidence="2">Uncharacterized protein</fullName>
    </submittedName>
</protein>
<organism evidence="2 3">
    <name type="scientific">Byssothecium circinans</name>
    <dbReference type="NCBI Taxonomy" id="147558"/>
    <lineage>
        <taxon>Eukaryota</taxon>
        <taxon>Fungi</taxon>
        <taxon>Dikarya</taxon>
        <taxon>Ascomycota</taxon>
        <taxon>Pezizomycotina</taxon>
        <taxon>Dothideomycetes</taxon>
        <taxon>Pleosporomycetidae</taxon>
        <taxon>Pleosporales</taxon>
        <taxon>Massarineae</taxon>
        <taxon>Massarinaceae</taxon>
        <taxon>Byssothecium</taxon>
    </lineage>
</organism>
<reference evidence="2" key="1">
    <citation type="journal article" date="2020" name="Stud. Mycol.">
        <title>101 Dothideomycetes genomes: a test case for predicting lifestyles and emergence of pathogens.</title>
        <authorList>
            <person name="Haridas S."/>
            <person name="Albert R."/>
            <person name="Binder M."/>
            <person name="Bloem J."/>
            <person name="Labutti K."/>
            <person name="Salamov A."/>
            <person name="Andreopoulos B."/>
            <person name="Baker S."/>
            <person name="Barry K."/>
            <person name="Bills G."/>
            <person name="Bluhm B."/>
            <person name="Cannon C."/>
            <person name="Castanera R."/>
            <person name="Culley D."/>
            <person name="Daum C."/>
            <person name="Ezra D."/>
            <person name="Gonzalez J."/>
            <person name="Henrissat B."/>
            <person name="Kuo A."/>
            <person name="Liang C."/>
            <person name="Lipzen A."/>
            <person name="Lutzoni F."/>
            <person name="Magnuson J."/>
            <person name="Mondo S."/>
            <person name="Nolan M."/>
            <person name="Ohm R."/>
            <person name="Pangilinan J."/>
            <person name="Park H.-J."/>
            <person name="Ramirez L."/>
            <person name="Alfaro M."/>
            <person name="Sun H."/>
            <person name="Tritt A."/>
            <person name="Yoshinaga Y."/>
            <person name="Zwiers L.-H."/>
            <person name="Turgeon B."/>
            <person name="Goodwin S."/>
            <person name="Spatafora J."/>
            <person name="Crous P."/>
            <person name="Grigoriev I."/>
        </authorList>
    </citation>
    <scope>NUCLEOTIDE SEQUENCE</scope>
    <source>
        <strain evidence="2">CBS 675.92</strain>
    </source>
</reference>
<dbReference type="Proteomes" id="UP000800035">
    <property type="component" value="Unassembled WGS sequence"/>
</dbReference>
<dbReference type="AlphaFoldDB" id="A0A6A5T6G0"/>
<keyword evidence="3" id="KW-1185">Reference proteome</keyword>
<proteinExistence type="predicted"/>
<feature type="compositionally biased region" description="Pro residues" evidence="1">
    <location>
        <begin position="70"/>
        <end position="83"/>
    </location>
</feature>
<feature type="region of interest" description="Disordered" evidence="1">
    <location>
        <begin position="226"/>
        <end position="278"/>
    </location>
</feature>
<evidence type="ECO:0000256" key="1">
    <source>
        <dbReference type="SAM" id="MobiDB-lite"/>
    </source>
</evidence>
<dbReference type="OrthoDB" id="3782360at2759"/>
<feature type="region of interest" description="Disordered" evidence="1">
    <location>
        <begin position="61"/>
        <end position="134"/>
    </location>
</feature>
<gene>
    <name evidence="2" type="ORF">CC80DRAFT_556584</name>
</gene>
<evidence type="ECO:0000313" key="2">
    <source>
        <dbReference type="EMBL" id="KAF1948171.1"/>
    </source>
</evidence>
<dbReference type="EMBL" id="ML977071">
    <property type="protein sequence ID" value="KAF1948171.1"/>
    <property type="molecule type" value="Genomic_DNA"/>
</dbReference>